<name>A0A239FH60_9BACT</name>
<dbReference type="AlphaFoldDB" id="A0A239FH60"/>
<gene>
    <name evidence="1" type="ORF">SAMN06295967_112107</name>
</gene>
<proteinExistence type="predicted"/>
<accession>A0A239FH60</accession>
<dbReference type="EMBL" id="FZOK01000012">
    <property type="protein sequence ID" value="SNS56137.1"/>
    <property type="molecule type" value="Genomic_DNA"/>
</dbReference>
<protein>
    <recommendedName>
        <fullName evidence="3">DUF4221 domain-containing protein</fullName>
    </recommendedName>
</protein>
<dbReference type="OrthoDB" id="815611at2"/>
<evidence type="ECO:0008006" key="3">
    <source>
        <dbReference type="Google" id="ProtNLM"/>
    </source>
</evidence>
<reference evidence="2" key="1">
    <citation type="submission" date="2017-06" db="EMBL/GenBank/DDBJ databases">
        <authorList>
            <person name="Varghese N."/>
            <person name="Submissions S."/>
        </authorList>
    </citation>
    <scope>NUCLEOTIDE SEQUENCE [LARGE SCALE GENOMIC DNA]</scope>
    <source>
        <strain evidence="2">5C</strain>
    </source>
</reference>
<sequence>MNKFDLVKTSLIIGVVALACSEPRHDSQNQGVSNEWELVILDSIQVDYLGSVDGGDFRNGKGVFFNFQENKLIEFDSSGDISYVSSYPKDGPGKVQYPTQLRYREDGRLFAASFMGWLYELNEDLSLKRQIKLSFLSEAKDGGGLLRNLDHWKDSLISFYPGRDGANPYDPHFFRDHFLLEKIDPRTGGSKPIIKIPNTSRYSSDKYFERPWVQFGVSGDILHLTLSNESMIHTFDLSKGGDYLNTIDFQPTNFEDNGEHSEKYQYISYNRMLDGDIQQFFVTKEAAIVYYTEGIEEEVFIQHELNDPANFPKFKDFQNQILKIISPKGLLSNEINVPYRIGRIMNIESVDKPFYAVRDDDFIGEERDYVTFYKLQLIRK</sequence>
<dbReference type="Proteomes" id="UP000198480">
    <property type="component" value="Unassembled WGS sequence"/>
</dbReference>
<dbReference type="PROSITE" id="PS51257">
    <property type="entry name" value="PROKAR_LIPOPROTEIN"/>
    <property type="match status" value="1"/>
</dbReference>
<evidence type="ECO:0000313" key="2">
    <source>
        <dbReference type="Proteomes" id="UP000198480"/>
    </source>
</evidence>
<dbReference type="RefSeq" id="WP_089241672.1">
    <property type="nucleotide sequence ID" value="NZ_FZOK01000012.1"/>
</dbReference>
<keyword evidence="2" id="KW-1185">Reference proteome</keyword>
<organism evidence="1 2">
    <name type="scientific">Belliella buryatensis</name>
    <dbReference type="NCBI Taxonomy" id="1500549"/>
    <lineage>
        <taxon>Bacteria</taxon>
        <taxon>Pseudomonadati</taxon>
        <taxon>Bacteroidota</taxon>
        <taxon>Cytophagia</taxon>
        <taxon>Cytophagales</taxon>
        <taxon>Cyclobacteriaceae</taxon>
        <taxon>Belliella</taxon>
    </lineage>
</organism>
<evidence type="ECO:0000313" key="1">
    <source>
        <dbReference type="EMBL" id="SNS56137.1"/>
    </source>
</evidence>